<organism evidence="1 2">
    <name type="scientific">Gigaspora margarita</name>
    <dbReference type="NCBI Taxonomy" id="4874"/>
    <lineage>
        <taxon>Eukaryota</taxon>
        <taxon>Fungi</taxon>
        <taxon>Fungi incertae sedis</taxon>
        <taxon>Mucoromycota</taxon>
        <taxon>Glomeromycotina</taxon>
        <taxon>Glomeromycetes</taxon>
        <taxon>Diversisporales</taxon>
        <taxon>Gigasporaceae</taxon>
        <taxon>Gigaspora</taxon>
    </lineage>
</organism>
<protein>
    <submittedName>
        <fullName evidence="1">Uncharacterized protein</fullName>
    </submittedName>
</protein>
<dbReference type="Proteomes" id="UP000439903">
    <property type="component" value="Unassembled WGS sequence"/>
</dbReference>
<evidence type="ECO:0000313" key="1">
    <source>
        <dbReference type="EMBL" id="KAF0397771.1"/>
    </source>
</evidence>
<dbReference type="AlphaFoldDB" id="A0A8H3X2B0"/>
<dbReference type="OrthoDB" id="2388686at2759"/>
<evidence type="ECO:0000313" key="2">
    <source>
        <dbReference type="Proteomes" id="UP000439903"/>
    </source>
</evidence>
<name>A0A8H3X2B0_GIGMA</name>
<keyword evidence="2" id="KW-1185">Reference proteome</keyword>
<accession>A0A8H3X2B0</accession>
<gene>
    <name evidence="1" type="ORF">F8M41_009922</name>
</gene>
<reference evidence="1 2" key="1">
    <citation type="journal article" date="2019" name="Environ. Microbiol.">
        <title>At the nexus of three kingdoms: the genome of the mycorrhizal fungus Gigaspora margarita provides insights into plant, endobacterial and fungal interactions.</title>
        <authorList>
            <person name="Venice F."/>
            <person name="Ghignone S."/>
            <person name="Salvioli di Fossalunga A."/>
            <person name="Amselem J."/>
            <person name="Novero M."/>
            <person name="Xianan X."/>
            <person name="Sedzielewska Toro K."/>
            <person name="Morin E."/>
            <person name="Lipzen A."/>
            <person name="Grigoriev I.V."/>
            <person name="Henrissat B."/>
            <person name="Martin F.M."/>
            <person name="Bonfante P."/>
        </authorList>
    </citation>
    <scope>NUCLEOTIDE SEQUENCE [LARGE SCALE GENOMIC DNA]</scope>
    <source>
        <strain evidence="1 2">BEG34</strain>
    </source>
</reference>
<dbReference type="EMBL" id="WTPW01002092">
    <property type="protein sequence ID" value="KAF0397771.1"/>
    <property type="molecule type" value="Genomic_DNA"/>
</dbReference>
<sequence length="214" mass="24800">MQFFLAHYVLKKIFKSKRSFNIHNTHIHKLQDYSSSNITTNTRVFCTLCTRKSFKSKQGLIRYERYTHGTYNIPRANLISLPEEAINKFQETIVYLIQRQLSNHSSSVGSQCITIPCLESQFIGVFGNYIAQYAPTQQTYECVFIGEYAYVTLQSIFGDSNWGICHYTGNQQTAVILFTLTQTEDVYNNTKNSSFDTLPQDQNTAKFEMKVKWE</sequence>
<proteinExistence type="predicted"/>
<comment type="caution">
    <text evidence="1">The sequence shown here is derived from an EMBL/GenBank/DDBJ whole genome shotgun (WGS) entry which is preliminary data.</text>
</comment>